<proteinExistence type="predicted"/>
<comment type="caution">
    <text evidence="1">The sequence shown here is derived from an EMBL/GenBank/DDBJ whole genome shotgun (WGS) entry which is preliminary data.</text>
</comment>
<dbReference type="Proteomes" id="UP000192434">
    <property type="component" value="Unassembled WGS sequence"/>
</dbReference>
<protein>
    <submittedName>
        <fullName evidence="1">DNA-binding protein</fullName>
    </submittedName>
</protein>
<evidence type="ECO:0000313" key="2">
    <source>
        <dbReference type="Proteomes" id="UP000192434"/>
    </source>
</evidence>
<evidence type="ECO:0000313" key="1">
    <source>
        <dbReference type="EMBL" id="ORB47264.1"/>
    </source>
</evidence>
<dbReference type="EMBL" id="MVII01000065">
    <property type="protein sequence ID" value="ORB47264.1"/>
    <property type="molecule type" value="Genomic_DNA"/>
</dbReference>
<name>A0A1X0IID8_9MYCO</name>
<dbReference type="OrthoDB" id="4635194at2"/>
<dbReference type="GO" id="GO:0003677">
    <property type="term" value="F:DNA binding"/>
    <property type="evidence" value="ECO:0007669"/>
    <property type="project" value="UniProtKB-KW"/>
</dbReference>
<sequence length="67" mass="7769">MTAVKVYLDFLDANQAAQYLRDKGFVSCTSETIKYLAYEKGQLDRPKIVGTRAYWSRDALDRFVEEL</sequence>
<dbReference type="AlphaFoldDB" id="A0A1X0IID8"/>
<organism evidence="1 2">
    <name type="scientific">Mycobacteroides saopaulense</name>
    <dbReference type="NCBI Taxonomy" id="1578165"/>
    <lineage>
        <taxon>Bacteria</taxon>
        <taxon>Bacillati</taxon>
        <taxon>Actinomycetota</taxon>
        <taxon>Actinomycetes</taxon>
        <taxon>Mycobacteriales</taxon>
        <taxon>Mycobacteriaceae</taxon>
        <taxon>Mycobacteroides</taxon>
    </lineage>
</organism>
<accession>A0A1X0IID8</accession>
<keyword evidence="1" id="KW-0238">DNA-binding</keyword>
<gene>
    <name evidence="1" type="ORF">BST43_26235</name>
</gene>
<reference evidence="1 2" key="1">
    <citation type="submission" date="2016-12" db="EMBL/GenBank/DDBJ databases">
        <title>The new phylogeny of genus Mycobacterium.</title>
        <authorList>
            <person name="Tortoli E."/>
            <person name="Trovato A."/>
            <person name="Cirillo D.M."/>
        </authorList>
    </citation>
    <scope>NUCLEOTIDE SEQUENCE [LARGE SCALE GENOMIC DNA]</scope>
    <source>
        <strain evidence="1 2">CCUG 66554</strain>
    </source>
</reference>